<accession>A0A2T4TZM0</accession>
<dbReference type="InterPro" id="IPR001757">
    <property type="entry name" value="P_typ_ATPase"/>
</dbReference>
<evidence type="ECO:0000256" key="9">
    <source>
        <dbReference type="ARBA" id="ARBA00023136"/>
    </source>
</evidence>
<evidence type="ECO:0000256" key="8">
    <source>
        <dbReference type="ARBA" id="ARBA00022989"/>
    </source>
</evidence>
<dbReference type="SUPFAM" id="SSF81660">
    <property type="entry name" value="Metal cation-transporting ATPase, ATP-binding domain N"/>
    <property type="match status" value="1"/>
</dbReference>
<dbReference type="InterPro" id="IPR023299">
    <property type="entry name" value="ATPase_P-typ_cyto_dom_N"/>
</dbReference>
<dbReference type="InterPro" id="IPR044492">
    <property type="entry name" value="P_typ_ATPase_HD_dom"/>
</dbReference>
<keyword evidence="3" id="KW-1003">Cell membrane</keyword>
<feature type="transmembrane region" description="Helical" evidence="10">
    <location>
        <begin position="82"/>
        <end position="102"/>
    </location>
</feature>
<dbReference type="SMART" id="SM00831">
    <property type="entry name" value="Cation_ATPase_N"/>
    <property type="match status" value="1"/>
</dbReference>
<dbReference type="Gene3D" id="2.70.150.10">
    <property type="entry name" value="Calcium-transporting ATPase, cytoplasmic transduction domain A"/>
    <property type="match status" value="1"/>
</dbReference>
<dbReference type="InterPro" id="IPR018303">
    <property type="entry name" value="ATPase_P-typ_P_site"/>
</dbReference>
<dbReference type="RefSeq" id="WP_107561635.1">
    <property type="nucleotide sequence ID" value="NZ_NVQC01000015.1"/>
</dbReference>
<reference evidence="13" key="2">
    <citation type="journal article" date="2018" name="Environ. Microbiol.">
        <title>Bloom of a denitrifying methanotroph, 'Candidatus Methylomirabilis limnetica', in a deep stratified lake.</title>
        <authorList>
            <person name="Graf J.S."/>
            <person name="Mayr M.J."/>
            <person name="Marchant H.K."/>
            <person name="Tienken D."/>
            <person name="Hach P.F."/>
            <person name="Brand A."/>
            <person name="Schubert C.J."/>
            <person name="Kuypers M.M."/>
            <person name="Milucka J."/>
        </authorList>
    </citation>
    <scope>NUCLEOTIDE SEQUENCE [LARGE SCALE GENOMIC DNA]</scope>
    <source>
        <strain evidence="13">Zug</strain>
    </source>
</reference>
<dbReference type="SUPFAM" id="SSF81653">
    <property type="entry name" value="Calcium ATPase, transduction domain A"/>
    <property type="match status" value="1"/>
</dbReference>
<dbReference type="Gene3D" id="1.20.1110.10">
    <property type="entry name" value="Calcium-transporting ATPase, transmembrane domain"/>
    <property type="match status" value="1"/>
</dbReference>
<dbReference type="PRINTS" id="PR00119">
    <property type="entry name" value="CATATPASE"/>
</dbReference>
<feature type="domain" description="Cation-transporting P-type ATPase N-terminal" evidence="11">
    <location>
        <begin position="2"/>
        <end position="75"/>
    </location>
</feature>
<feature type="transmembrane region" description="Helical" evidence="10">
    <location>
        <begin position="848"/>
        <end position="867"/>
    </location>
</feature>
<comment type="subcellular location">
    <subcellularLocation>
        <location evidence="1">Cell membrane</location>
        <topology evidence="1">Multi-pass membrane protein</topology>
    </subcellularLocation>
</comment>
<comment type="similarity">
    <text evidence="2">Belongs to the cation transport ATPase (P-type) (TC 3.A.3) family. Type IIA subfamily.</text>
</comment>
<dbReference type="Proteomes" id="UP000241436">
    <property type="component" value="Unassembled WGS sequence"/>
</dbReference>
<dbReference type="EMBL" id="NVQC01000015">
    <property type="protein sequence ID" value="PTL36567.1"/>
    <property type="molecule type" value="Genomic_DNA"/>
</dbReference>
<dbReference type="Pfam" id="PF00690">
    <property type="entry name" value="Cation_ATPase_N"/>
    <property type="match status" value="1"/>
</dbReference>
<dbReference type="GO" id="GO:0005886">
    <property type="term" value="C:plasma membrane"/>
    <property type="evidence" value="ECO:0007669"/>
    <property type="project" value="UniProtKB-SubCell"/>
</dbReference>
<dbReference type="PRINTS" id="PR00121">
    <property type="entry name" value="NAKATPASE"/>
</dbReference>
<dbReference type="InterPro" id="IPR008250">
    <property type="entry name" value="ATPase_P-typ_transduc_dom_A_sf"/>
</dbReference>
<evidence type="ECO:0000256" key="3">
    <source>
        <dbReference type="ARBA" id="ARBA00022475"/>
    </source>
</evidence>
<proteinExistence type="inferred from homology"/>
<evidence type="ECO:0000256" key="2">
    <source>
        <dbReference type="ARBA" id="ARBA00005675"/>
    </source>
</evidence>
<evidence type="ECO:0000313" key="12">
    <source>
        <dbReference type="EMBL" id="PTL36567.1"/>
    </source>
</evidence>
<keyword evidence="6" id="KW-0067">ATP-binding</keyword>
<dbReference type="InterPro" id="IPR006068">
    <property type="entry name" value="ATPase_P-typ_cation-transptr_C"/>
</dbReference>
<evidence type="ECO:0000256" key="6">
    <source>
        <dbReference type="ARBA" id="ARBA00022840"/>
    </source>
</evidence>
<evidence type="ECO:0000256" key="1">
    <source>
        <dbReference type="ARBA" id="ARBA00004651"/>
    </source>
</evidence>
<keyword evidence="7" id="KW-1278">Translocase</keyword>
<evidence type="ECO:0000259" key="11">
    <source>
        <dbReference type="SMART" id="SM00831"/>
    </source>
</evidence>
<protein>
    <submittedName>
        <fullName evidence="12">ATPase</fullName>
    </submittedName>
</protein>
<dbReference type="PANTHER" id="PTHR43294:SF21">
    <property type="entry name" value="CATION TRANSPORTING ATPASE"/>
    <property type="match status" value="1"/>
</dbReference>
<feature type="transmembrane region" description="Helical" evidence="10">
    <location>
        <begin position="58"/>
        <end position="76"/>
    </location>
</feature>
<evidence type="ECO:0000256" key="7">
    <source>
        <dbReference type="ARBA" id="ARBA00022967"/>
    </source>
</evidence>
<keyword evidence="13" id="KW-1185">Reference proteome</keyword>
<evidence type="ECO:0000256" key="5">
    <source>
        <dbReference type="ARBA" id="ARBA00022741"/>
    </source>
</evidence>
<dbReference type="InterPro" id="IPR036412">
    <property type="entry name" value="HAD-like_sf"/>
</dbReference>
<dbReference type="Gene3D" id="3.40.1110.10">
    <property type="entry name" value="Calcium-transporting ATPase, cytoplasmic domain N"/>
    <property type="match status" value="1"/>
</dbReference>
<feature type="transmembrane region" description="Helical" evidence="10">
    <location>
        <begin position="770"/>
        <end position="790"/>
    </location>
</feature>
<dbReference type="PROSITE" id="PS00154">
    <property type="entry name" value="ATPASE_E1_E2"/>
    <property type="match status" value="1"/>
</dbReference>
<dbReference type="SFLD" id="SFLDG00002">
    <property type="entry name" value="C1.7:_P-type_atpase_like"/>
    <property type="match status" value="1"/>
</dbReference>
<sequence>MQIHRLSPEEALKALGTTDQGLSEAEAERRLSEFGPNELQAAERIPVLAMLGRQCTHFLAILLWTAAALAFVADWMKPGQGMNLLGWAIIGVVGVNALFSFVQEYKAERAIIALRLLLPMRVKVLRAGEVRETSASMLAPGDVAILAEGDRVPADGRVIATVQFRVNNAPLTGESVPKTRTAEAATEGPLVESANVVFAGTTVLSGTARVVIFATGMSTEFGKIAHLTSGVEAEMSPLQQEIRKVTRVIAAISIGIGLAFFGLGVLMGRSFWENFVFAVGLLVANVPEGLLPTVTLALAVSGQRMAKRKALIKNLVSVETLGCATVICTDKTGTLTENRMAVTRIYLDGREIRVSGGSVTTEAGGPVTPDLLRQWAPLFAIAVGCNNASRHHDRDGAAASTFVGDPTEIALLECAAALLPNGPDLSPRVGEFPFDADRKRMTTIHATTSASRVAYVKGAPESVLSICRYVLRDGLVMGLGEAEREAIVDRLNAFAGSALRVLALAYRELPDAAQLPLMEETEGDLTFVGLIAMYDPPRPEVPDAVARCRRAGIKPIMITGDNSRTALAIARAIGMVHGDEALVLEGSQVERMRDEELKAALASPEILFARMTPTQKMRVVTLLQEMGEVVAVTGDGVNDAPALKKADIGIAMGIAGTDVAKEAADIVLLDDNFATIVNAVEEGRAVYENIRKFVTYILASNIPEIVPYLASVVFRIPLLLTVVQILAVDLGTDMLPALGLGAEPSDPNTMDRPPRSREERLLNFPLLARSYLFLGPIEAAAAMSAGLWYLTTGGWEWGIDLSAESPLYRQATTVAFAAIVICQVANVYACRSPRASILSMGLFRNRLIVWGIAVEISILGLIVYSQIGNRIFGTAAFDGRFWWSLLVFAALLLLAEEARKGIVRRLDPGKGLRYQEGTA</sequence>
<dbReference type="InterPro" id="IPR004014">
    <property type="entry name" value="ATPase_P-typ_cation-transptr_N"/>
</dbReference>
<feature type="transmembrane region" description="Helical" evidence="10">
    <location>
        <begin position="275"/>
        <end position="300"/>
    </location>
</feature>
<dbReference type="InterPro" id="IPR023298">
    <property type="entry name" value="ATPase_P-typ_TM_dom_sf"/>
</dbReference>
<dbReference type="FunFam" id="3.40.50.1000:FF:000028">
    <property type="entry name" value="Calcium-transporting P-type ATPase, putative"/>
    <property type="match status" value="1"/>
</dbReference>
<dbReference type="GO" id="GO:0016887">
    <property type="term" value="F:ATP hydrolysis activity"/>
    <property type="evidence" value="ECO:0007669"/>
    <property type="project" value="InterPro"/>
</dbReference>
<comment type="caution">
    <text evidence="12">The sequence shown here is derived from an EMBL/GenBank/DDBJ whole genome shotgun (WGS) entry which is preliminary data.</text>
</comment>
<evidence type="ECO:0000256" key="10">
    <source>
        <dbReference type="SAM" id="Phobius"/>
    </source>
</evidence>
<dbReference type="PANTHER" id="PTHR43294">
    <property type="entry name" value="SODIUM/POTASSIUM-TRANSPORTING ATPASE SUBUNIT ALPHA"/>
    <property type="match status" value="1"/>
</dbReference>
<name>A0A2T4TZM0_9BACT</name>
<feature type="transmembrane region" description="Helical" evidence="10">
    <location>
        <begin position="248"/>
        <end position="269"/>
    </location>
</feature>
<dbReference type="OrthoDB" id="9759222at2"/>
<keyword evidence="9 10" id="KW-0472">Membrane</keyword>
<dbReference type="Pfam" id="PF00122">
    <property type="entry name" value="E1-E2_ATPase"/>
    <property type="match status" value="1"/>
</dbReference>
<dbReference type="GO" id="GO:0005524">
    <property type="term" value="F:ATP binding"/>
    <property type="evidence" value="ECO:0007669"/>
    <property type="project" value="UniProtKB-KW"/>
</dbReference>
<dbReference type="Pfam" id="PF00689">
    <property type="entry name" value="Cation_ATPase_C"/>
    <property type="match status" value="1"/>
</dbReference>
<keyword evidence="8 10" id="KW-1133">Transmembrane helix</keyword>
<evidence type="ECO:0000313" key="13">
    <source>
        <dbReference type="Proteomes" id="UP000241436"/>
    </source>
</evidence>
<feature type="transmembrane region" description="Helical" evidence="10">
    <location>
        <begin position="879"/>
        <end position="895"/>
    </location>
</feature>
<dbReference type="InterPro" id="IPR059000">
    <property type="entry name" value="ATPase_P-type_domA"/>
</dbReference>
<gene>
    <name evidence="12" type="ORF">CLG94_04260</name>
</gene>
<dbReference type="AlphaFoldDB" id="A0A2T4TZM0"/>
<dbReference type="SUPFAM" id="SSF56784">
    <property type="entry name" value="HAD-like"/>
    <property type="match status" value="1"/>
</dbReference>
<dbReference type="SFLD" id="SFLDF00027">
    <property type="entry name" value="p-type_atpase"/>
    <property type="match status" value="1"/>
</dbReference>
<reference evidence="12 13" key="1">
    <citation type="submission" date="2017-09" db="EMBL/GenBank/DDBJ databases">
        <title>Bloom of a denitrifying methanotroph, Candidatus Methylomirabilis limnetica, in a deep stratified lake.</title>
        <authorList>
            <person name="Graf J.S."/>
            <person name="Marchant H.K."/>
            <person name="Tienken D."/>
            <person name="Hach P.F."/>
            <person name="Brand A."/>
            <person name="Schubert C.J."/>
            <person name="Kuypers M.M."/>
            <person name="Milucka J."/>
        </authorList>
    </citation>
    <scope>NUCLEOTIDE SEQUENCE [LARGE SCALE GENOMIC DNA]</scope>
    <source>
        <strain evidence="12 13">Zug</strain>
    </source>
</reference>
<dbReference type="InterPro" id="IPR023214">
    <property type="entry name" value="HAD_sf"/>
</dbReference>
<keyword evidence="5" id="KW-0547">Nucleotide-binding</keyword>
<keyword evidence="4 10" id="KW-0812">Transmembrane</keyword>
<dbReference type="NCBIfam" id="TIGR01494">
    <property type="entry name" value="ATPase_P-type"/>
    <property type="match status" value="2"/>
</dbReference>
<feature type="transmembrane region" description="Helical" evidence="10">
    <location>
        <begin position="810"/>
        <end position="828"/>
    </location>
</feature>
<dbReference type="SUPFAM" id="SSF81665">
    <property type="entry name" value="Calcium ATPase, transmembrane domain M"/>
    <property type="match status" value="1"/>
</dbReference>
<organism evidence="12 13">
    <name type="scientific">Candidatus Methylomirabilis limnetica</name>
    <dbReference type="NCBI Taxonomy" id="2033718"/>
    <lineage>
        <taxon>Bacteria</taxon>
        <taxon>Candidatus Methylomirabilota</taxon>
        <taxon>Candidatus Methylomirabilia</taxon>
        <taxon>Candidatus Methylomirabilales</taxon>
        <taxon>Candidatus Methylomirabilaceae</taxon>
        <taxon>Candidatus Methylomirabilis</taxon>
    </lineage>
</organism>
<dbReference type="InterPro" id="IPR050510">
    <property type="entry name" value="Cation_transp_ATPase_P-type"/>
</dbReference>
<evidence type="ECO:0000256" key="4">
    <source>
        <dbReference type="ARBA" id="ARBA00022692"/>
    </source>
</evidence>
<dbReference type="Gene3D" id="3.40.50.1000">
    <property type="entry name" value="HAD superfamily/HAD-like"/>
    <property type="match status" value="1"/>
</dbReference>
<dbReference type="SFLD" id="SFLDS00003">
    <property type="entry name" value="Haloacid_Dehalogenase"/>
    <property type="match status" value="1"/>
</dbReference>
<dbReference type="Pfam" id="PF13246">
    <property type="entry name" value="Cation_ATPase"/>
    <property type="match status" value="1"/>
</dbReference>